<dbReference type="AlphaFoldDB" id="A0A8S1K0E4"/>
<dbReference type="OrthoDB" id="309110at2759"/>
<accession>A0A8S1K0E4</accession>
<keyword evidence="1" id="KW-0175">Coiled coil</keyword>
<feature type="coiled-coil region" evidence="1">
    <location>
        <begin position="27"/>
        <end position="218"/>
    </location>
</feature>
<evidence type="ECO:0000313" key="4">
    <source>
        <dbReference type="Proteomes" id="UP000692954"/>
    </source>
</evidence>
<comment type="caution">
    <text evidence="3">The sequence shown here is derived from an EMBL/GenBank/DDBJ whole genome shotgun (WGS) entry which is preliminary data.</text>
</comment>
<gene>
    <name evidence="3" type="ORF">PSON_ATCC_30995.1.T0030350</name>
</gene>
<name>A0A8S1K0E4_9CILI</name>
<organism evidence="3 4">
    <name type="scientific">Paramecium sonneborni</name>
    <dbReference type="NCBI Taxonomy" id="65129"/>
    <lineage>
        <taxon>Eukaryota</taxon>
        <taxon>Sar</taxon>
        <taxon>Alveolata</taxon>
        <taxon>Ciliophora</taxon>
        <taxon>Intramacronucleata</taxon>
        <taxon>Oligohymenophorea</taxon>
        <taxon>Peniculida</taxon>
        <taxon>Parameciidae</taxon>
        <taxon>Paramecium</taxon>
    </lineage>
</organism>
<dbReference type="Proteomes" id="UP000692954">
    <property type="component" value="Unassembled WGS sequence"/>
</dbReference>
<sequence length="386" mass="45013">MNKPPQGQNDNLSDNGSVNKISDKQKISTLKKAVIDLREEKAQLLKTIQDLTQKNINLNQEKLDLEEKYNSMIRDLQQQIQTLNTNQEKQRNTLVNSIGSSRLTLQNDQLNNNSNYTKQIKQLQQELKQKTDDNEAQLQILQTGYKELERDLKSKDYQIDKLTKEVEDKNALIIQLRKNIEDIEKDLYNKIKDLNAERMQLQLKLKTIEKEVQLKDEETRVIQKGLDDSRFRVAQILSELEETRGKFLQYKLTLSNQFLDIECLFILRQNLFQEYIFELETTAQRFVYKASDITDLKIKDDQSFYLSVKARSRDEVFKLSPGQDIKKICKQIKNFLQRAQQCLALQQSSQIQSPKNNSLFGGFISIFGSSSSKNGSHTDSEQKQKF</sequence>
<protein>
    <submittedName>
        <fullName evidence="3">Uncharacterized protein</fullName>
    </submittedName>
</protein>
<reference evidence="3" key="1">
    <citation type="submission" date="2021-01" db="EMBL/GenBank/DDBJ databases">
        <authorList>
            <consortium name="Genoscope - CEA"/>
            <person name="William W."/>
        </authorList>
    </citation>
    <scope>NUCLEOTIDE SEQUENCE</scope>
</reference>
<feature type="region of interest" description="Disordered" evidence="2">
    <location>
        <begin position="1"/>
        <end position="20"/>
    </location>
</feature>
<evidence type="ECO:0000256" key="2">
    <source>
        <dbReference type="SAM" id="MobiDB-lite"/>
    </source>
</evidence>
<keyword evidence="4" id="KW-1185">Reference proteome</keyword>
<evidence type="ECO:0000256" key="1">
    <source>
        <dbReference type="SAM" id="Coils"/>
    </source>
</evidence>
<dbReference type="EMBL" id="CAJJDN010000003">
    <property type="protein sequence ID" value="CAD8048633.1"/>
    <property type="molecule type" value="Genomic_DNA"/>
</dbReference>
<evidence type="ECO:0000313" key="3">
    <source>
        <dbReference type="EMBL" id="CAD8048633.1"/>
    </source>
</evidence>
<proteinExistence type="predicted"/>